<gene>
    <name evidence="1" type="ORF">VP1G_08634</name>
</gene>
<protein>
    <recommendedName>
        <fullName evidence="3">SIMPL domain-containing protein</fullName>
    </recommendedName>
</protein>
<organism evidence="1 2">
    <name type="scientific">Cytospora mali</name>
    <name type="common">Apple Valsa canker fungus</name>
    <name type="synonym">Valsa mali</name>
    <dbReference type="NCBI Taxonomy" id="578113"/>
    <lineage>
        <taxon>Eukaryota</taxon>
        <taxon>Fungi</taxon>
        <taxon>Dikarya</taxon>
        <taxon>Ascomycota</taxon>
        <taxon>Pezizomycotina</taxon>
        <taxon>Sordariomycetes</taxon>
        <taxon>Sordariomycetidae</taxon>
        <taxon>Diaporthales</taxon>
        <taxon>Cytosporaceae</taxon>
        <taxon>Cytospora</taxon>
    </lineage>
</organism>
<dbReference type="PANTHER" id="PTHR34387">
    <property type="entry name" value="SLR1258 PROTEIN"/>
    <property type="match status" value="1"/>
</dbReference>
<evidence type="ECO:0000313" key="2">
    <source>
        <dbReference type="Proteomes" id="UP000078576"/>
    </source>
</evidence>
<name>A0A194VC33_CYTMA</name>
<proteinExistence type="predicted"/>
<sequence>MVPQLRIQVQGTASLLRKAERGVLVIEVSSTSTAKAEASSDVKTTSDGLTKTFRSFAPKTDDGISPHPSAGITVFALSAPITSISIPLDENGSEIKSAPREYTATTTAEVVFRDLDLLARLASELAAMENVTIVRTEWQLTDATLTEVCREARVKAIRDAVEKAEDYAAEVGREVAAVHIQERAANIGGGIINMAAGVRLKQTARSNPGFMQYSQSSAPAADGPPLEPSTISVSANVDVTFLSKDGEQVQVSGYLY</sequence>
<dbReference type="Proteomes" id="UP000078576">
    <property type="component" value="Unassembled WGS sequence"/>
</dbReference>
<dbReference type="PANTHER" id="PTHR34387:SF2">
    <property type="entry name" value="SLR1258 PROTEIN"/>
    <property type="match status" value="1"/>
</dbReference>
<accession>A0A194VC33</accession>
<dbReference type="InterPro" id="IPR007497">
    <property type="entry name" value="SIMPL/DUF541"/>
</dbReference>
<keyword evidence="2" id="KW-1185">Reference proteome</keyword>
<dbReference type="GO" id="GO:0006974">
    <property type="term" value="P:DNA damage response"/>
    <property type="evidence" value="ECO:0007669"/>
    <property type="project" value="TreeGrafter"/>
</dbReference>
<dbReference type="InterPro" id="IPR052022">
    <property type="entry name" value="26kDa_periplasmic_antigen"/>
</dbReference>
<dbReference type="Pfam" id="PF04402">
    <property type="entry name" value="SIMPL"/>
    <property type="match status" value="1"/>
</dbReference>
<dbReference type="AlphaFoldDB" id="A0A194VC33"/>
<dbReference type="EMBL" id="KN714777">
    <property type="protein sequence ID" value="KUI61443.1"/>
    <property type="molecule type" value="Genomic_DNA"/>
</dbReference>
<reference evidence="2" key="1">
    <citation type="submission" date="2014-12" db="EMBL/GenBank/DDBJ databases">
        <title>Genome Sequence of Valsa Canker Pathogens Uncovers a Specific Adaption of Colonization on Woody Bark.</title>
        <authorList>
            <person name="Yin Z."/>
            <person name="Liu H."/>
            <person name="Gao X."/>
            <person name="Li Z."/>
            <person name="Song N."/>
            <person name="Ke X."/>
            <person name="Dai Q."/>
            <person name="Wu Y."/>
            <person name="Sun Y."/>
            <person name="Xu J.-R."/>
            <person name="Kang Z.K."/>
            <person name="Wang L."/>
            <person name="Huang L."/>
        </authorList>
    </citation>
    <scope>NUCLEOTIDE SEQUENCE [LARGE SCALE GENOMIC DNA]</scope>
    <source>
        <strain evidence="2">SXYL134</strain>
    </source>
</reference>
<dbReference type="OrthoDB" id="3335918at2759"/>
<evidence type="ECO:0000313" key="1">
    <source>
        <dbReference type="EMBL" id="KUI61443.1"/>
    </source>
</evidence>
<dbReference type="Gene3D" id="3.30.110.170">
    <property type="entry name" value="Protein of unknown function (DUF541), domain 1"/>
    <property type="match status" value="1"/>
</dbReference>
<evidence type="ECO:0008006" key="3">
    <source>
        <dbReference type="Google" id="ProtNLM"/>
    </source>
</evidence>